<protein>
    <submittedName>
        <fullName evidence="2">Uncharacterized protein</fullName>
    </submittedName>
</protein>
<dbReference type="Proteomes" id="UP000198609">
    <property type="component" value="Unassembled WGS sequence"/>
</dbReference>
<keyword evidence="3" id="KW-1185">Reference proteome</keyword>
<proteinExistence type="predicted"/>
<dbReference type="AlphaFoldDB" id="A0A1H4KQH4"/>
<keyword evidence="1" id="KW-0472">Membrane</keyword>
<gene>
    <name evidence="2" type="ORF">SAMN04490356_0906</name>
</gene>
<feature type="transmembrane region" description="Helical" evidence="1">
    <location>
        <begin position="30"/>
        <end position="53"/>
    </location>
</feature>
<dbReference type="EMBL" id="FNST01000002">
    <property type="protein sequence ID" value="SEB60800.1"/>
    <property type="molecule type" value="Genomic_DNA"/>
</dbReference>
<sequence length="64" mass="6795">MPALPNSITTRAAALLRRLANDDRGYTSEAVIWIAILSTLAVSVGALIGPDIIDAARNIHIGRK</sequence>
<dbReference type="RefSeq" id="WP_093460441.1">
    <property type="nucleotide sequence ID" value="NZ_FNST01000002.1"/>
</dbReference>
<reference evidence="3" key="1">
    <citation type="submission" date="2016-10" db="EMBL/GenBank/DDBJ databases">
        <authorList>
            <person name="Varghese N."/>
            <person name="Submissions S."/>
        </authorList>
    </citation>
    <scope>NUCLEOTIDE SEQUENCE [LARGE SCALE GENOMIC DNA]</scope>
    <source>
        <strain evidence="3">DSM 40318</strain>
    </source>
</reference>
<accession>A0A1H4KQH4</accession>
<keyword evidence="1" id="KW-0812">Transmembrane</keyword>
<evidence type="ECO:0000313" key="2">
    <source>
        <dbReference type="EMBL" id="SEB60800.1"/>
    </source>
</evidence>
<evidence type="ECO:0000256" key="1">
    <source>
        <dbReference type="SAM" id="Phobius"/>
    </source>
</evidence>
<keyword evidence="1" id="KW-1133">Transmembrane helix</keyword>
<name>A0A1H4KQH4_STRMJ</name>
<evidence type="ECO:0000313" key="3">
    <source>
        <dbReference type="Proteomes" id="UP000198609"/>
    </source>
</evidence>
<organism evidence="2 3">
    <name type="scientific">Streptomyces melanosporofaciens</name>
    <dbReference type="NCBI Taxonomy" id="67327"/>
    <lineage>
        <taxon>Bacteria</taxon>
        <taxon>Bacillati</taxon>
        <taxon>Actinomycetota</taxon>
        <taxon>Actinomycetes</taxon>
        <taxon>Kitasatosporales</taxon>
        <taxon>Streptomycetaceae</taxon>
        <taxon>Streptomyces</taxon>
        <taxon>Streptomyces violaceusniger group</taxon>
    </lineage>
</organism>